<dbReference type="GO" id="GO:0050832">
    <property type="term" value="P:defense response to fungus"/>
    <property type="evidence" value="ECO:0007669"/>
    <property type="project" value="UniProtKB-KW"/>
</dbReference>
<keyword evidence="6" id="KW-0732">Signal</keyword>
<keyword evidence="4" id="KW-0611">Plant defense</keyword>
<feature type="signal peptide" evidence="6">
    <location>
        <begin position="1"/>
        <end position="26"/>
    </location>
</feature>
<dbReference type="InterPro" id="IPR056373">
    <property type="entry name" value="Defensin-like_dom"/>
</dbReference>
<evidence type="ECO:0000256" key="2">
    <source>
        <dbReference type="ARBA" id="ARBA00022529"/>
    </source>
</evidence>
<dbReference type="GO" id="GO:0031640">
    <property type="term" value="P:killing of cells of another organism"/>
    <property type="evidence" value="ECO:0007669"/>
    <property type="project" value="UniProtKB-KW"/>
</dbReference>
<reference evidence="9" key="1">
    <citation type="journal article" date="2011" name="Nat. Genet.">
        <title>The Arabidopsis lyrata genome sequence and the basis of rapid genome size change.</title>
        <authorList>
            <person name="Hu T.T."/>
            <person name="Pattyn P."/>
            <person name="Bakker E.G."/>
            <person name="Cao J."/>
            <person name="Cheng J.-F."/>
            <person name="Clark R.M."/>
            <person name="Fahlgren N."/>
            <person name="Fawcett J.A."/>
            <person name="Grimwood J."/>
            <person name="Gundlach H."/>
            <person name="Haberer G."/>
            <person name="Hollister J.D."/>
            <person name="Ossowski S."/>
            <person name="Ottilar R.P."/>
            <person name="Salamov A.A."/>
            <person name="Schneeberger K."/>
            <person name="Spannagl M."/>
            <person name="Wang X."/>
            <person name="Yang L."/>
            <person name="Nasrallah M.E."/>
            <person name="Bergelson J."/>
            <person name="Carrington J.C."/>
            <person name="Gaut B.S."/>
            <person name="Schmutz J."/>
            <person name="Mayer K.F.X."/>
            <person name="Van de Peer Y."/>
            <person name="Grigoriev I.V."/>
            <person name="Nordborg M."/>
            <person name="Weigel D."/>
            <person name="Guo Y.-L."/>
        </authorList>
    </citation>
    <scope>NUCLEOTIDE SEQUENCE [LARGE SCALE GENOMIC DNA]</scope>
    <source>
        <strain evidence="9">cv. MN47</strain>
    </source>
</reference>
<evidence type="ECO:0000256" key="6">
    <source>
        <dbReference type="SAM" id="SignalP"/>
    </source>
</evidence>
<keyword evidence="2" id="KW-0929">Antimicrobial</keyword>
<dbReference type="Proteomes" id="UP000008694">
    <property type="component" value="Unassembled WGS sequence"/>
</dbReference>
<comment type="similarity">
    <text evidence="1">Belongs to the DEFL family.</text>
</comment>
<protein>
    <recommendedName>
        <fullName evidence="7">Defensin-like domain-containing protein</fullName>
    </recommendedName>
</protein>
<gene>
    <name evidence="8" type="ORF">ARALYDRAFT_902393</name>
</gene>
<accession>D7LFR6</accession>
<evidence type="ECO:0000256" key="1">
    <source>
        <dbReference type="ARBA" id="ARBA00006722"/>
    </source>
</evidence>
<dbReference type="Gramene" id="scaffold_401894.1">
    <property type="protein sequence ID" value="scaffold_401894.1"/>
    <property type="gene ID" value="scaffold_401894.1"/>
</dbReference>
<dbReference type="Pfam" id="PF24552">
    <property type="entry name" value="Defensin"/>
    <property type="match status" value="1"/>
</dbReference>
<sequence length="88" mass="9543">MGFTKILVTFSLVVILVVSSPQNAMASSRLIVYICAEIKATINGLECFNTCTPSYDDYKCNLDCLSSGYPAGDCHTVSPSQPKKCCCY</sequence>
<evidence type="ECO:0000259" key="7">
    <source>
        <dbReference type="Pfam" id="PF24552"/>
    </source>
</evidence>
<evidence type="ECO:0000256" key="4">
    <source>
        <dbReference type="ARBA" id="ARBA00022821"/>
    </source>
</evidence>
<dbReference type="STRING" id="81972.D7LFR6"/>
<dbReference type="EMBL" id="GL348716">
    <property type="protein sequence ID" value="EFH57529.1"/>
    <property type="molecule type" value="Genomic_DNA"/>
</dbReference>
<dbReference type="AlphaFoldDB" id="D7LFR6"/>
<proteinExistence type="inferred from homology"/>
<evidence type="ECO:0000256" key="3">
    <source>
        <dbReference type="ARBA" id="ARBA00022577"/>
    </source>
</evidence>
<keyword evidence="9" id="KW-1185">Reference proteome</keyword>
<feature type="chain" id="PRO_5003102664" description="Defensin-like domain-containing protein" evidence="6">
    <location>
        <begin position="27"/>
        <end position="88"/>
    </location>
</feature>
<feature type="domain" description="Defensin-like" evidence="7">
    <location>
        <begin position="46"/>
        <end position="88"/>
    </location>
</feature>
<keyword evidence="5" id="KW-1015">Disulfide bond</keyword>
<evidence type="ECO:0000313" key="8">
    <source>
        <dbReference type="EMBL" id="EFH57529.1"/>
    </source>
</evidence>
<organism evidence="9">
    <name type="scientific">Arabidopsis lyrata subsp. lyrata</name>
    <name type="common">Lyre-leaved rock-cress</name>
    <dbReference type="NCBI Taxonomy" id="81972"/>
    <lineage>
        <taxon>Eukaryota</taxon>
        <taxon>Viridiplantae</taxon>
        <taxon>Streptophyta</taxon>
        <taxon>Embryophyta</taxon>
        <taxon>Tracheophyta</taxon>
        <taxon>Spermatophyta</taxon>
        <taxon>Magnoliopsida</taxon>
        <taxon>eudicotyledons</taxon>
        <taxon>Gunneridae</taxon>
        <taxon>Pentapetalae</taxon>
        <taxon>rosids</taxon>
        <taxon>malvids</taxon>
        <taxon>Brassicales</taxon>
        <taxon>Brassicaceae</taxon>
        <taxon>Camelineae</taxon>
        <taxon>Arabidopsis</taxon>
    </lineage>
</organism>
<name>D7LFR6_ARALL</name>
<evidence type="ECO:0000313" key="9">
    <source>
        <dbReference type="Proteomes" id="UP000008694"/>
    </source>
</evidence>
<keyword evidence="3" id="KW-0295">Fungicide</keyword>
<dbReference type="HOGENOM" id="CLU_165205_1_0_1"/>
<evidence type="ECO:0000256" key="5">
    <source>
        <dbReference type="ARBA" id="ARBA00023157"/>
    </source>
</evidence>